<organism evidence="2 3">
    <name type="scientific">Quercus suber</name>
    <name type="common">Cork oak</name>
    <dbReference type="NCBI Taxonomy" id="58331"/>
    <lineage>
        <taxon>Eukaryota</taxon>
        <taxon>Viridiplantae</taxon>
        <taxon>Streptophyta</taxon>
        <taxon>Embryophyta</taxon>
        <taxon>Tracheophyta</taxon>
        <taxon>Spermatophyta</taxon>
        <taxon>Magnoliopsida</taxon>
        <taxon>eudicotyledons</taxon>
        <taxon>Gunneridae</taxon>
        <taxon>Pentapetalae</taxon>
        <taxon>rosids</taxon>
        <taxon>fabids</taxon>
        <taxon>Fagales</taxon>
        <taxon>Fagaceae</taxon>
        <taxon>Quercus</taxon>
    </lineage>
</organism>
<dbReference type="EMBL" id="PKMF04000472">
    <property type="protein sequence ID" value="KAK7829827.1"/>
    <property type="molecule type" value="Genomic_DNA"/>
</dbReference>
<gene>
    <name evidence="2" type="ORF">CFP56_028802</name>
</gene>
<name>A0AAW0JTG2_QUESU</name>
<evidence type="ECO:0000259" key="1">
    <source>
        <dbReference type="Pfam" id="PF13456"/>
    </source>
</evidence>
<dbReference type="GO" id="GO:0004523">
    <property type="term" value="F:RNA-DNA hybrid ribonuclease activity"/>
    <property type="evidence" value="ECO:0007669"/>
    <property type="project" value="InterPro"/>
</dbReference>
<evidence type="ECO:0000313" key="3">
    <source>
        <dbReference type="Proteomes" id="UP000237347"/>
    </source>
</evidence>
<evidence type="ECO:0000313" key="2">
    <source>
        <dbReference type="EMBL" id="KAK7829827.1"/>
    </source>
</evidence>
<sequence length="112" mass="12557">MAKATTCTAAMVLSPPPLTTMRNSQKMLEFGIKMSWQPFQRKNRVEARSNGDFSRLVDDCRDLLLQLPQAKVSHCYREANFCADALAKLGASSIDVGSRFAAPYCYKPRFAF</sequence>
<dbReference type="InterPro" id="IPR002156">
    <property type="entry name" value="RNaseH_domain"/>
</dbReference>
<dbReference type="InterPro" id="IPR036397">
    <property type="entry name" value="RNaseH_sf"/>
</dbReference>
<feature type="domain" description="RNase H type-1" evidence="1">
    <location>
        <begin position="46"/>
        <end position="89"/>
    </location>
</feature>
<dbReference type="Pfam" id="PF13456">
    <property type="entry name" value="RVT_3"/>
    <property type="match status" value="1"/>
</dbReference>
<dbReference type="AlphaFoldDB" id="A0AAW0JTG2"/>
<accession>A0AAW0JTG2</accession>
<reference evidence="2 3" key="1">
    <citation type="journal article" date="2018" name="Sci. Data">
        <title>The draft genome sequence of cork oak.</title>
        <authorList>
            <person name="Ramos A.M."/>
            <person name="Usie A."/>
            <person name="Barbosa P."/>
            <person name="Barros P.M."/>
            <person name="Capote T."/>
            <person name="Chaves I."/>
            <person name="Simoes F."/>
            <person name="Abreu I."/>
            <person name="Carrasquinho I."/>
            <person name="Faro C."/>
            <person name="Guimaraes J.B."/>
            <person name="Mendonca D."/>
            <person name="Nobrega F."/>
            <person name="Rodrigues L."/>
            <person name="Saibo N.J.M."/>
            <person name="Varela M.C."/>
            <person name="Egas C."/>
            <person name="Matos J."/>
            <person name="Miguel C.M."/>
            <person name="Oliveira M.M."/>
            <person name="Ricardo C.P."/>
            <person name="Goncalves S."/>
        </authorList>
    </citation>
    <scope>NUCLEOTIDE SEQUENCE [LARGE SCALE GENOMIC DNA]</scope>
    <source>
        <strain evidence="3">cv. HL8</strain>
    </source>
</reference>
<protein>
    <recommendedName>
        <fullName evidence="1">RNase H type-1 domain-containing protein</fullName>
    </recommendedName>
</protein>
<keyword evidence="3" id="KW-1185">Reference proteome</keyword>
<dbReference type="Gene3D" id="3.30.420.10">
    <property type="entry name" value="Ribonuclease H-like superfamily/Ribonuclease H"/>
    <property type="match status" value="1"/>
</dbReference>
<dbReference type="GO" id="GO:0003676">
    <property type="term" value="F:nucleic acid binding"/>
    <property type="evidence" value="ECO:0007669"/>
    <property type="project" value="InterPro"/>
</dbReference>
<proteinExistence type="predicted"/>
<dbReference type="Proteomes" id="UP000237347">
    <property type="component" value="Unassembled WGS sequence"/>
</dbReference>
<comment type="caution">
    <text evidence="2">The sequence shown here is derived from an EMBL/GenBank/DDBJ whole genome shotgun (WGS) entry which is preliminary data.</text>
</comment>